<evidence type="ECO:0000256" key="6">
    <source>
        <dbReference type="ARBA" id="ARBA00022840"/>
    </source>
</evidence>
<feature type="binding site" evidence="11">
    <location>
        <position position="54"/>
    </location>
    <ligand>
        <name>L-glutamine</name>
        <dbReference type="ChEBI" id="CHEBI:58359"/>
    </ligand>
</feature>
<comment type="pathway">
    <text evidence="2 11">Amino-acid biosynthesis; L-arginine biosynthesis; carbamoyl phosphate from bicarbonate: step 1/1.</text>
</comment>
<feature type="active site" evidence="11">
    <location>
        <position position="363"/>
    </location>
</feature>
<feature type="region of interest" description="Disordered" evidence="12">
    <location>
        <begin position="389"/>
        <end position="410"/>
    </location>
</feature>
<dbReference type="PRINTS" id="PR00097">
    <property type="entry name" value="ANTSNTHASEII"/>
</dbReference>
<dbReference type="Gene3D" id="3.40.50.880">
    <property type="match status" value="1"/>
</dbReference>
<proteinExistence type="inferred from homology"/>
<evidence type="ECO:0000256" key="9">
    <source>
        <dbReference type="ARBA" id="ARBA00048816"/>
    </source>
</evidence>
<evidence type="ECO:0000259" key="13">
    <source>
        <dbReference type="SMART" id="SM01097"/>
    </source>
</evidence>
<evidence type="ECO:0000256" key="1">
    <source>
        <dbReference type="ARBA" id="ARBA00004812"/>
    </source>
</evidence>
<dbReference type="InterPro" id="IPR050472">
    <property type="entry name" value="Anth_synth/Amidotransfase"/>
</dbReference>
<evidence type="ECO:0000313" key="15">
    <source>
        <dbReference type="Proteomes" id="UP000270616"/>
    </source>
</evidence>
<dbReference type="UniPathway" id="UPA00068">
    <property type="reaction ID" value="UER00171"/>
</dbReference>
<comment type="similarity">
    <text evidence="3 11">Belongs to the CarA family.</text>
</comment>
<reference evidence="14 15" key="1">
    <citation type="submission" date="2018-10" db="EMBL/GenBank/DDBJ databases">
        <title>Kocuria sp. M5W7-7, whole genome shotgun sequence.</title>
        <authorList>
            <person name="Tuo L."/>
        </authorList>
    </citation>
    <scope>NUCLEOTIDE SEQUENCE [LARGE SCALE GENOMIC DNA]</scope>
    <source>
        <strain evidence="14 15">M5W7-7</strain>
    </source>
</reference>
<comment type="pathway">
    <text evidence="1 11">Pyrimidine metabolism; UMP biosynthesis via de novo pathway; (S)-dihydroorotate from bicarbonate: step 1/3.</text>
</comment>
<feature type="domain" description="Carbamoyl-phosphate synthase small subunit N-terminal" evidence="13">
    <location>
        <begin position="10"/>
        <end position="140"/>
    </location>
</feature>
<dbReference type="InterPro" id="IPR006274">
    <property type="entry name" value="CarbamoylP_synth_ssu"/>
</dbReference>
<feature type="binding site" evidence="11">
    <location>
        <position position="312"/>
    </location>
    <ligand>
        <name>L-glutamine</name>
        <dbReference type="ChEBI" id="CHEBI:58359"/>
    </ligand>
</feature>
<keyword evidence="8 11" id="KW-0665">Pyrimidine biosynthesis</keyword>
<dbReference type="InterPro" id="IPR035686">
    <property type="entry name" value="CPSase_GATase1"/>
</dbReference>
<dbReference type="InterPro" id="IPR029062">
    <property type="entry name" value="Class_I_gatase-like"/>
</dbReference>
<dbReference type="PRINTS" id="PR00099">
    <property type="entry name" value="CPSGATASE"/>
</dbReference>
<dbReference type="InterPro" id="IPR002474">
    <property type="entry name" value="CarbamoylP_synth_ssu_N"/>
</dbReference>
<comment type="catalytic activity">
    <reaction evidence="9 11">
        <text>hydrogencarbonate + L-glutamine + 2 ATP + H2O = carbamoyl phosphate + L-glutamate + 2 ADP + phosphate + 2 H(+)</text>
        <dbReference type="Rhea" id="RHEA:18633"/>
        <dbReference type="ChEBI" id="CHEBI:15377"/>
        <dbReference type="ChEBI" id="CHEBI:15378"/>
        <dbReference type="ChEBI" id="CHEBI:17544"/>
        <dbReference type="ChEBI" id="CHEBI:29985"/>
        <dbReference type="ChEBI" id="CHEBI:30616"/>
        <dbReference type="ChEBI" id="CHEBI:43474"/>
        <dbReference type="ChEBI" id="CHEBI:58228"/>
        <dbReference type="ChEBI" id="CHEBI:58359"/>
        <dbReference type="ChEBI" id="CHEBI:456216"/>
        <dbReference type="EC" id="6.3.5.5"/>
    </reaction>
</comment>
<sequence>MNSPLTASAAPAALVLEDGRIFRGRSWGATGQALGEAVFSTGMTGYQETITDPSYAGQIVIQTAPHIGNTGTNTTDDESRRIWVEGYVVRDSSRIASNWRNEKPLDQLLAEQGIVSICDIDTRAATRHLRDKGAMRSGIFSGEALEGKTDAELVAMVSEQPSMAGRQLAELVSAEEPYVVEPAEHGWSGEPLCDVVAVDLGIKAMTPQRLAERGLRVHVVPATTTWEQIREIAPDGVFMSNGPGDPQTAEHQIQVLREVLRARTPFFGICFGNQMLGRALGFGTYKLPFGHRGINQPVMDRRTGRVEITAQNHGFAVDAPLDGPVTAPTEEFGRVEVSHIGLNDQVVEGLACMDLPAFSVQYHPEAAAGPHDAAYLFDRFVELMRNPEQAGPAEQTRTEQDTQNQTEATN</sequence>
<evidence type="ECO:0000256" key="3">
    <source>
        <dbReference type="ARBA" id="ARBA00007800"/>
    </source>
</evidence>
<comment type="subunit">
    <text evidence="11">Composed of two chains; the small (or glutamine) chain promotes the hydrolysis of glutamine to ammonia, which is used by the large (or ammonia) chain to synthesize carbamoyl phosphate. Tetramer of heterodimers (alpha,beta)4.</text>
</comment>
<dbReference type="OrthoDB" id="9804328at2"/>
<evidence type="ECO:0000256" key="8">
    <source>
        <dbReference type="ARBA" id="ARBA00022975"/>
    </source>
</evidence>
<keyword evidence="11" id="KW-0028">Amino-acid biosynthesis</keyword>
<dbReference type="Pfam" id="PF00988">
    <property type="entry name" value="CPSase_sm_chain"/>
    <property type="match status" value="1"/>
</dbReference>
<feature type="active site" description="Nucleophile" evidence="11">
    <location>
        <position position="270"/>
    </location>
</feature>
<dbReference type="GO" id="GO:0006207">
    <property type="term" value="P:'de novo' pyrimidine nucleobase biosynthetic process"/>
    <property type="evidence" value="ECO:0007669"/>
    <property type="project" value="InterPro"/>
</dbReference>
<dbReference type="GO" id="GO:0004088">
    <property type="term" value="F:carbamoyl-phosphate synthase (glutamine-hydrolyzing) activity"/>
    <property type="evidence" value="ECO:0007669"/>
    <property type="project" value="UniProtKB-UniRule"/>
</dbReference>
<feature type="binding site" evidence="11">
    <location>
        <position position="244"/>
    </location>
    <ligand>
        <name>L-glutamine</name>
        <dbReference type="ChEBI" id="CHEBI:58359"/>
    </ligand>
</feature>
<evidence type="ECO:0000256" key="4">
    <source>
        <dbReference type="ARBA" id="ARBA00022598"/>
    </source>
</evidence>
<evidence type="ECO:0000256" key="7">
    <source>
        <dbReference type="ARBA" id="ARBA00022962"/>
    </source>
</evidence>
<evidence type="ECO:0000256" key="12">
    <source>
        <dbReference type="SAM" id="MobiDB-lite"/>
    </source>
</evidence>
<dbReference type="GO" id="GO:0004359">
    <property type="term" value="F:glutaminase activity"/>
    <property type="evidence" value="ECO:0007669"/>
    <property type="project" value="RHEA"/>
</dbReference>
<dbReference type="UniPathway" id="UPA00070">
    <property type="reaction ID" value="UER00115"/>
</dbReference>
<keyword evidence="5 11" id="KW-0547">Nucleotide-binding</keyword>
<dbReference type="InterPro" id="IPR036480">
    <property type="entry name" value="CarbP_synth_ssu_N_sf"/>
</dbReference>
<feature type="compositionally biased region" description="Polar residues" evidence="12">
    <location>
        <begin position="401"/>
        <end position="410"/>
    </location>
</feature>
<dbReference type="EMBL" id="RKMF01000002">
    <property type="protein sequence ID" value="ROZ64730.1"/>
    <property type="molecule type" value="Genomic_DNA"/>
</dbReference>
<dbReference type="SMART" id="SM01097">
    <property type="entry name" value="CPSase_sm_chain"/>
    <property type="match status" value="1"/>
</dbReference>
<dbReference type="CDD" id="cd01744">
    <property type="entry name" value="GATase1_CPSase"/>
    <property type="match status" value="1"/>
</dbReference>
<feature type="binding site" evidence="11">
    <location>
        <position position="242"/>
    </location>
    <ligand>
        <name>L-glutamine</name>
        <dbReference type="ChEBI" id="CHEBI:58359"/>
    </ligand>
</feature>
<comment type="catalytic activity">
    <reaction evidence="10 11">
        <text>L-glutamine + H2O = L-glutamate + NH4(+)</text>
        <dbReference type="Rhea" id="RHEA:15889"/>
        <dbReference type="ChEBI" id="CHEBI:15377"/>
        <dbReference type="ChEBI" id="CHEBI:28938"/>
        <dbReference type="ChEBI" id="CHEBI:29985"/>
        <dbReference type="ChEBI" id="CHEBI:58359"/>
    </reaction>
</comment>
<dbReference type="Pfam" id="PF00117">
    <property type="entry name" value="GATase"/>
    <property type="match status" value="1"/>
</dbReference>
<accession>A0A3N3ZUE8</accession>
<evidence type="ECO:0000313" key="14">
    <source>
        <dbReference type="EMBL" id="ROZ64730.1"/>
    </source>
</evidence>
<evidence type="ECO:0000256" key="10">
    <source>
        <dbReference type="ARBA" id="ARBA00049285"/>
    </source>
</evidence>
<feature type="active site" evidence="11">
    <location>
        <position position="365"/>
    </location>
</feature>
<dbReference type="PANTHER" id="PTHR43418:SF7">
    <property type="entry name" value="CARBAMOYL-PHOSPHATE SYNTHASE SMALL CHAIN"/>
    <property type="match status" value="1"/>
</dbReference>
<protein>
    <recommendedName>
        <fullName evidence="11">Carbamoyl phosphate synthase small chain</fullName>
        <ecNumber evidence="11">6.3.5.5</ecNumber>
    </recommendedName>
    <alternativeName>
        <fullName evidence="11">Carbamoyl phosphate synthetase glutamine chain</fullName>
    </alternativeName>
</protein>
<dbReference type="Gene3D" id="3.50.30.20">
    <property type="entry name" value="Carbamoyl-phosphate synthase small subunit, N-terminal domain"/>
    <property type="match status" value="1"/>
</dbReference>
<feature type="region of interest" description="CPSase" evidence="11">
    <location>
        <begin position="1"/>
        <end position="195"/>
    </location>
</feature>
<feature type="binding site" evidence="11">
    <location>
        <position position="314"/>
    </location>
    <ligand>
        <name>L-glutamine</name>
        <dbReference type="ChEBI" id="CHEBI:58359"/>
    </ligand>
</feature>
<dbReference type="NCBIfam" id="NF009475">
    <property type="entry name" value="PRK12838.1"/>
    <property type="match status" value="1"/>
</dbReference>
<keyword evidence="7 11" id="KW-0315">Glutamine amidotransferase</keyword>
<dbReference type="GO" id="GO:0005524">
    <property type="term" value="F:ATP binding"/>
    <property type="evidence" value="ECO:0007669"/>
    <property type="project" value="UniProtKB-UniRule"/>
</dbReference>
<dbReference type="NCBIfam" id="TIGR01368">
    <property type="entry name" value="CPSaseIIsmall"/>
    <property type="match status" value="1"/>
</dbReference>
<gene>
    <name evidence="11" type="primary">carA</name>
    <name evidence="14" type="ORF">EDL96_02525</name>
</gene>
<name>A0A3N3ZUE8_9MICC</name>
<dbReference type="AlphaFoldDB" id="A0A3N3ZUE8"/>
<evidence type="ECO:0000256" key="5">
    <source>
        <dbReference type="ARBA" id="ARBA00022741"/>
    </source>
</evidence>
<dbReference type="GO" id="GO:0044205">
    <property type="term" value="P:'de novo' UMP biosynthetic process"/>
    <property type="evidence" value="ECO:0007669"/>
    <property type="project" value="UniProtKB-UniRule"/>
</dbReference>
<dbReference type="GO" id="GO:0006541">
    <property type="term" value="P:glutamine metabolic process"/>
    <property type="evidence" value="ECO:0007669"/>
    <property type="project" value="InterPro"/>
</dbReference>
<dbReference type="GO" id="GO:0006526">
    <property type="term" value="P:L-arginine biosynthetic process"/>
    <property type="evidence" value="ECO:0007669"/>
    <property type="project" value="UniProtKB-UniRule"/>
</dbReference>
<dbReference type="PRINTS" id="PR00096">
    <property type="entry name" value="GATASE"/>
</dbReference>
<keyword evidence="15" id="KW-1185">Reference proteome</keyword>
<comment type="caution">
    <text evidence="14">The sequence shown here is derived from an EMBL/GenBank/DDBJ whole genome shotgun (WGS) entry which is preliminary data.</text>
</comment>
<organism evidence="14 15">
    <name type="scientific">Kocuria soli</name>
    <dbReference type="NCBI Taxonomy" id="2485125"/>
    <lineage>
        <taxon>Bacteria</taxon>
        <taxon>Bacillati</taxon>
        <taxon>Actinomycetota</taxon>
        <taxon>Actinomycetes</taxon>
        <taxon>Micrococcales</taxon>
        <taxon>Micrococcaceae</taxon>
        <taxon>Kocuria</taxon>
    </lineage>
</organism>
<keyword evidence="4 11" id="KW-0436">Ligase</keyword>
<dbReference type="SUPFAM" id="SSF52317">
    <property type="entry name" value="Class I glutamine amidotransferase-like"/>
    <property type="match status" value="1"/>
</dbReference>
<dbReference type="SUPFAM" id="SSF52021">
    <property type="entry name" value="Carbamoyl phosphate synthetase, small subunit N-terminal domain"/>
    <property type="match status" value="1"/>
</dbReference>
<evidence type="ECO:0000256" key="2">
    <source>
        <dbReference type="ARBA" id="ARBA00005077"/>
    </source>
</evidence>
<keyword evidence="6 11" id="KW-0067">ATP-binding</keyword>
<dbReference type="EC" id="6.3.5.5" evidence="11"/>
<comment type="function">
    <text evidence="11">Small subunit of the glutamine-dependent carbamoyl phosphate synthetase (CPSase). CPSase catalyzes the formation of carbamoyl phosphate from the ammonia moiety of glutamine, carbonate, and phosphate donated by ATP, constituting the first step of 2 biosynthetic pathways, one leading to arginine and/or urea and the other to pyrimidine nucleotides. The small subunit (glutamine amidotransferase) binds and cleaves glutamine to supply the large subunit with the substrate ammonia.</text>
</comment>
<dbReference type="PROSITE" id="PS51273">
    <property type="entry name" value="GATASE_TYPE_1"/>
    <property type="match status" value="1"/>
</dbReference>
<dbReference type="HAMAP" id="MF_01209">
    <property type="entry name" value="CPSase_S_chain"/>
    <property type="match status" value="1"/>
</dbReference>
<keyword evidence="11" id="KW-0055">Arginine biosynthesis</keyword>
<feature type="binding site" evidence="11">
    <location>
        <position position="274"/>
    </location>
    <ligand>
        <name>L-glutamine</name>
        <dbReference type="ChEBI" id="CHEBI:58359"/>
    </ligand>
</feature>
<dbReference type="PANTHER" id="PTHR43418">
    <property type="entry name" value="MULTIFUNCTIONAL TRYPTOPHAN BIOSYNTHESIS PROTEIN-RELATED"/>
    <property type="match status" value="1"/>
</dbReference>
<dbReference type="RefSeq" id="WP_123824139.1">
    <property type="nucleotide sequence ID" value="NZ_RKMF01000002.1"/>
</dbReference>
<feature type="binding site" evidence="11">
    <location>
        <position position="271"/>
    </location>
    <ligand>
        <name>L-glutamine</name>
        <dbReference type="ChEBI" id="CHEBI:58359"/>
    </ligand>
</feature>
<evidence type="ECO:0000256" key="11">
    <source>
        <dbReference type="HAMAP-Rule" id="MF_01209"/>
    </source>
</evidence>
<dbReference type="Proteomes" id="UP000270616">
    <property type="component" value="Unassembled WGS sequence"/>
</dbReference>
<feature type="binding site" evidence="11">
    <location>
        <position position="315"/>
    </location>
    <ligand>
        <name>L-glutamine</name>
        <dbReference type="ChEBI" id="CHEBI:58359"/>
    </ligand>
</feature>
<dbReference type="FunFam" id="3.50.30.20:FF:000001">
    <property type="entry name" value="Carbamoyl-phosphate synthase small chain"/>
    <property type="match status" value="1"/>
</dbReference>
<dbReference type="InterPro" id="IPR017926">
    <property type="entry name" value="GATASE"/>
</dbReference>